<dbReference type="SUPFAM" id="SSF63829">
    <property type="entry name" value="Calcium-dependent phosphotriesterase"/>
    <property type="match status" value="1"/>
</dbReference>
<keyword evidence="2" id="KW-0472">Membrane</keyword>
<evidence type="ECO:0000313" key="5">
    <source>
        <dbReference type="Proteomes" id="UP001595816"/>
    </source>
</evidence>
<feature type="transmembrane region" description="Helical" evidence="2">
    <location>
        <begin position="328"/>
        <end position="349"/>
    </location>
</feature>
<feature type="chain" id="PRO_5045652624" evidence="3">
    <location>
        <begin position="30"/>
        <end position="354"/>
    </location>
</feature>
<gene>
    <name evidence="4" type="ORF">ACFOZ4_23235</name>
</gene>
<protein>
    <submittedName>
        <fullName evidence="4">Uncharacterized protein</fullName>
    </submittedName>
</protein>
<keyword evidence="2" id="KW-0812">Transmembrane</keyword>
<comment type="caution">
    <text evidence="4">The sequence shown here is derived from an EMBL/GenBank/DDBJ whole genome shotgun (WGS) entry which is preliminary data.</text>
</comment>
<evidence type="ECO:0000256" key="2">
    <source>
        <dbReference type="SAM" id="Phobius"/>
    </source>
</evidence>
<accession>A0ABV8LT62</accession>
<keyword evidence="5" id="KW-1185">Reference proteome</keyword>
<dbReference type="Proteomes" id="UP001595816">
    <property type="component" value="Unassembled WGS sequence"/>
</dbReference>
<feature type="signal peptide" evidence="3">
    <location>
        <begin position="1"/>
        <end position="29"/>
    </location>
</feature>
<reference evidence="5" key="1">
    <citation type="journal article" date="2019" name="Int. J. Syst. Evol. Microbiol.">
        <title>The Global Catalogue of Microorganisms (GCM) 10K type strain sequencing project: providing services to taxonomists for standard genome sequencing and annotation.</title>
        <authorList>
            <consortium name="The Broad Institute Genomics Platform"/>
            <consortium name="The Broad Institute Genome Sequencing Center for Infectious Disease"/>
            <person name="Wu L."/>
            <person name="Ma J."/>
        </authorList>
    </citation>
    <scope>NUCLEOTIDE SEQUENCE [LARGE SCALE GENOMIC DNA]</scope>
    <source>
        <strain evidence="5">CGMCC 4.7289</strain>
    </source>
</reference>
<proteinExistence type="predicted"/>
<evidence type="ECO:0000256" key="1">
    <source>
        <dbReference type="SAM" id="MobiDB-lite"/>
    </source>
</evidence>
<dbReference type="RefSeq" id="WP_253762326.1">
    <property type="nucleotide sequence ID" value="NZ_JAMZDZ010000001.1"/>
</dbReference>
<evidence type="ECO:0000313" key="4">
    <source>
        <dbReference type="EMBL" id="MFC4133533.1"/>
    </source>
</evidence>
<dbReference type="EMBL" id="JBHSAY010000012">
    <property type="protein sequence ID" value="MFC4133533.1"/>
    <property type="molecule type" value="Genomic_DNA"/>
</dbReference>
<feature type="region of interest" description="Disordered" evidence="1">
    <location>
        <begin position="296"/>
        <end position="320"/>
    </location>
</feature>
<name>A0ABV8LT62_9ACTN</name>
<organism evidence="4 5">
    <name type="scientific">Hamadaea flava</name>
    <dbReference type="NCBI Taxonomy" id="1742688"/>
    <lineage>
        <taxon>Bacteria</taxon>
        <taxon>Bacillati</taxon>
        <taxon>Actinomycetota</taxon>
        <taxon>Actinomycetes</taxon>
        <taxon>Micromonosporales</taxon>
        <taxon>Micromonosporaceae</taxon>
        <taxon>Hamadaea</taxon>
    </lineage>
</organism>
<sequence>MRISAALLSFLLTALVPGAVALVPGAAYAEPGEMSVACIVNDDRVSELSGLVVTASGYLAINDSNWDPSAIRIFYLDKKCKLTKSVGYPTAARDPEDVLLAKDGTVWVADVGDNYNASVRRKTIAVWKLAPGAKSPVIYRLAYPDGPHDAETLLLAADGTPIIVTKELGGRSEIFVPTGPLVAKSADGVPLKRVGYVRLPDSQTPNFLDSIGRRLVTGGAVSPDGRHVVLRTYADAFEWDVVDGDIVRTLTDEQPRATPLPDEQQGEAIAYTPDGSAFVTACDEPAGPTTLRRYVPAARPTPSPPASASGDQEQTLAVDDGGQPSNRLMFAVGITGLVLVVVGLIGVVLRRLAR</sequence>
<evidence type="ECO:0000256" key="3">
    <source>
        <dbReference type="SAM" id="SignalP"/>
    </source>
</evidence>
<keyword evidence="3" id="KW-0732">Signal</keyword>
<keyword evidence="2" id="KW-1133">Transmembrane helix</keyword>